<comment type="caution">
    <text evidence="1">The sequence shown here is derived from an EMBL/GenBank/DDBJ whole genome shotgun (WGS) entry which is preliminary data.</text>
</comment>
<name>A0A9Q3UQ35_9GAMM</name>
<dbReference type="RefSeq" id="WP_228234272.1">
    <property type="nucleotide sequence ID" value="NZ_ARXL01000105.1"/>
</dbReference>
<dbReference type="EMBL" id="JAJGNA010000016">
    <property type="protein sequence ID" value="MCC4309439.1"/>
    <property type="molecule type" value="Genomic_DNA"/>
</dbReference>
<gene>
    <name evidence="1" type="ORF">LL252_12750</name>
</gene>
<evidence type="ECO:0000313" key="1">
    <source>
        <dbReference type="EMBL" id="MCC4309439.1"/>
    </source>
</evidence>
<dbReference type="GO" id="GO:0030244">
    <property type="term" value="P:cellulose biosynthetic process"/>
    <property type="evidence" value="ECO:0007669"/>
    <property type="project" value="InterPro"/>
</dbReference>
<sequence>MDKKTANQARSLEYFRGRQFSGQWRLFMTALVEELNASAGSQEMLAFFGHLGTKIAGDLPIDEQDTLEGLEAAINRRWNQLDWGWCQFHGESDMIVIVHDAWPRLDGTVRETWTAALAALLGGAYNAWLRDQGGDRTVEVQVLKAQPDGPLEFCYGC</sequence>
<dbReference type="Pfam" id="PF03500">
    <property type="entry name" value="Cellsynth_D"/>
    <property type="match status" value="1"/>
</dbReference>
<dbReference type="AlphaFoldDB" id="A0A9Q3UQ35"/>
<proteinExistence type="predicted"/>
<evidence type="ECO:0008006" key="3">
    <source>
        <dbReference type="Google" id="ProtNLM"/>
    </source>
</evidence>
<organism evidence="1 2">
    <name type="scientific">Alloalcanivorax marinus</name>
    <dbReference type="NCBI Taxonomy" id="1177169"/>
    <lineage>
        <taxon>Bacteria</taxon>
        <taxon>Pseudomonadati</taxon>
        <taxon>Pseudomonadota</taxon>
        <taxon>Gammaproteobacteria</taxon>
        <taxon>Oceanospirillales</taxon>
        <taxon>Alcanivoracaceae</taxon>
        <taxon>Alloalcanivorax</taxon>
    </lineage>
</organism>
<dbReference type="InterPro" id="IPR038470">
    <property type="entry name" value="Cellsynth_D_sf"/>
</dbReference>
<dbReference type="Gene3D" id="3.30.70.2590">
    <property type="match status" value="1"/>
</dbReference>
<protein>
    <recommendedName>
        <fullName evidence="3">Cellulose synthase</fullName>
    </recommendedName>
</protein>
<evidence type="ECO:0000313" key="2">
    <source>
        <dbReference type="Proteomes" id="UP001108027"/>
    </source>
</evidence>
<dbReference type="InterPro" id="IPR022798">
    <property type="entry name" value="BcsD_bac"/>
</dbReference>
<accession>A0A9Q3UQ35</accession>
<keyword evidence="2" id="KW-1185">Reference proteome</keyword>
<reference evidence="1" key="1">
    <citation type="submission" date="2021-10" db="EMBL/GenBank/DDBJ databases">
        <title>The diversity and Nitrogen Metabolism of Culturable Nitrate-Utilizing Bacteria Within the Oxygen Minimum Zone of the Changjiang (Yangtze River)Estuary.</title>
        <authorList>
            <person name="Zhang D."/>
            <person name="Zheng J."/>
            <person name="Liu S."/>
            <person name="He W."/>
        </authorList>
    </citation>
    <scope>NUCLEOTIDE SEQUENCE</scope>
    <source>
        <strain evidence="1">FXH-223</strain>
    </source>
</reference>
<dbReference type="Proteomes" id="UP001108027">
    <property type="component" value="Unassembled WGS sequence"/>
</dbReference>